<evidence type="ECO:0000313" key="3">
    <source>
        <dbReference type="EMBL" id="MBW0494129.1"/>
    </source>
</evidence>
<dbReference type="EMBL" id="AVOT02012417">
    <property type="protein sequence ID" value="MBW0494129.1"/>
    <property type="molecule type" value="Genomic_DNA"/>
</dbReference>
<organism evidence="3 4">
    <name type="scientific">Austropuccinia psidii MF-1</name>
    <dbReference type="NCBI Taxonomy" id="1389203"/>
    <lineage>
        <taxon>Eukaryota</taxon>
        <taxon>Fungi</taxon>
        <taxon>Dikarya</taxon>
        <taxon>Basidiomycota</taxon>
        <taxon>Pucciniomycotina</taxon>
        <taxon>Pucciniomycetes</taxon>
        <taxon>Pucciniales</taxon>
        <taxon>Sphaerophragmiaceae</taxon>
        <taxon>Austropuccinia</taxon>
    </lineage>
</organism>
<comment type="caution">
    <text evidence="3">The sequence shown here is derived from an EMBL/GenBank/DDBJ whole genome shotgun (WGS) entry which is preliminary data.</text>
</comment>
<evidence type="ECO:0000259" key="2">
    <source>
        <dbReference type="Pfam" id="PF00248"/>
    </source>
</evidence>
<feature type="domain" description="NADP-dependent oxidoreductase" evidence="2">
    <location>
        <begin position="185"/>
        <end position="488"/>
    </location>
</feature>
<keyword evidence="4" id="KW-1185">Reference proteome</keyword>
<dbReference type="PANTHER" id="PTHR43625:SF78">
    <property type="entry name" value="PYRIDOXAL REDUCTASE-RELATED"/>
    <property type="match status" value="1"/>
</dbReference>
<proteinExistence type="predicted"/>
<dbReference type="GO" id="GO:0005737">
    <property type="term" value="C:cytoplasm"/>
    <property type="evidence" value="ECO:0007669"/>
    <property type="project" value="TreeGrafter"/>
</dbReference>
<protein>
    <recommendedName>
        <fullName evidence="2">NADP-dependent oxidoreductase domain-containing protein</fullName>
    </recommendedName>
</protein>
<gene>
    <name evidence="3" type="ORF">O181_033844</name>
</gene>
<reference evidence="3" key="1">
    <citation type="submission" date="2021-03" db="EMBL/GenBank/DDBJ databases">
        <title>Draft genome sequence of rust myrtle Austropuccinia psidii MF-1, a brazilian biotype.</title>
        <authorList>
            <person name="Quecine M.C."/>
            <person name="Pachon D.M.R."/>
            <person name="Bonatelli M.L."/>
            <person name="Correr F.H."/>
            <person name="Franceschini L.M."/>
            <person name="Leite T.F."/>
            <person name="Margarido G.R.A."/>
            <person name="Almeida C.A."/>
            <person name="Ferrarezi J.A."/>
            <person name="Labate C.A."/>
        </authorList>
    </citation>
    <scope>NUCLEOTIDE SEQUENCE</scope>
    <source>
        <strain evidence="3">MF-1</strain>
    </source>
</reference>
<evidence type="ECO:0000256" key="1">
    <source>
        <dbReference type="ARBA" id="ARBA00023002"/>
    </source>
</evidence>
<dbReference type="InterPro" id="IPR023210">
    <property type="entry name" value="NADP_OxRdtase_dom"/>
</dbReference>
<dbReference type="SUPFAM" id="SSF51430">
    <property type="entry name" value="NAD(P)-linked oxidoreductase"/>
    <property type="match status" value="1"/>
</dbReference>
<dbReference type="GO" id="GO:0016491">
    <property type="term" value="F:oxidoreductase activity"/>
    <property type="evidence" value="ECO:0007669"/>
    <property type="project" value="UniProtKB-KW"/>
</dbReference>
<dbReference type="OrthoDB" id="37537at2759"/>
<dbReference type="Gene3D" id="3.20.20.100">
    <property type="entry name" value="NADP-dependent oxidoreductase domain"/>
    <property type="match status" value="1"/>
</dbReference>
<dbReference type="InterPro" id="IPR050791">
    <property type="entry name" value="Aldo-Keto_reductase"/>
</dbReference>
<dbReference type="CDD" id="cd19077">
    <property type="entry name" value="AKR_AKR8A1-2"/>
    <property type="match status" value="1"/>
</dbReference>
<accession>A0A9Q3CZJ5</accession>
<dbReference type="Proteomes" id="UP000765509">
    <property type="component" value="Unassembled WGS sequence"/>
</dbReference>
<sequence>MTIESLIACLAETLGIFKTKLQMAMPIIMVIFCYEGIWTTNILDWVDSGITSGCVRGQRGEGSIKVSPKLSLEFRRSAAAAAAVVLAACQGATVNKTAAKGKSLLSPRRNLKPASSHIWKLNHPSQSIVLPGLVFRGIWVERNHGYRPVWHLIQHFKQTQQSLPIEMSIDIVSNRKIAGQSLASIGYGLMRLTWTPNPPSEEKAFEAILTFLKSGGNLLNTGEFYGNPPDHLNDNLELLARFFNAYPQWAQEGKCFISAKGGMNLDNGKINAPDGSMEGLRRSVENINKKLGGQKKMDLFQMARVDQTRPIEEVIKNMKVLINEGHFKHIGLSEASAQTIRRAHAVHPIAAVEVEYSPWALEIESNGVLDICKELGIVIIAYSPLGLGMLTGKIKSPDDIPLGDMRHHFERFQPENFYHNLKLAQDIEEVANRKGSTPTQITLSWLLAQCNLIIPIPGSSRAEGVKEALGSLKVQLSDEETKKIREVVDKADIKGVRYNAHHQASLFV</sequence>
<keyword evidence="1" id="KW-0560">Oxidoreductase</keyword>
<dbReference type="InterPro" id="IPR036812">
    <property type="entry name" value="NAD(P)_OxRdtase_dom_sf"/>
</dbReference>
<evidence type="ECO:0000313" key="4">
    <source>
        <dbReference type="Proteomes" id="UP000765509"/>
    </source>
</evidence>
<name>A0A9Q3CZJ5_9BASI</name>
<dbReference type="Pfam" id="PF00248">
    <property type="entry name" value="Aldo_ket_red"/>
    <property type="match status" value="1"/>
</dbReference>
<dbReference type="AlphaFoldDB" id="A0A9Q3CZJ5"/>
<dbReference type="PANTHER" id="PTHR43625">
    <property type="entry name" value="AFLATOXIN B1 ALDEHYDE REDUCTASE"/>
    <property type="match status" value="1"/>
</dbReference>